<keyword evidence="6 8" id="KW-1133">Transmembrane helix</keyword>
<dbReference type="PANTHER" id="PTHR33908:SF11">
    <property type="entry name" value="MEMBRANE PROTEIN"/>
    <property type="match status" value="1"/>
</dbReference>
<feature type="transmembrane region" description="Helical" evidence="8">
    <location>
        <begin position="314"/>
        <end position="330"/>
    </location>
</feature>
<accession>A0A2N0H678</accession>
<feature type="transmembrane region" description="Helical" evidence="8">
    <location>
        <begin position="342"/>
        <end position="363"/>
    </location>
</feature>
<feature type="transmembrane region" description="Helical" evidence="8">
    <location>
        <begin position="96"/>
        <end position="118"/>
    </location>
</feature>
<keyword evidence="3 9" id="KW-0328">Glycosyltransferase</keyword>
<dbReference type="EMBL" id="PHUF01000004">
    <property type="protein sequence ID" value="PKB14427.1"/>
    <property type="molecule type" value="Genomic_DNA"/>
</dbReference>
<feature type="transmembrane region" description="Helical" evidence="8">
    <location>
        <begin position="125"/>
        <end position="146"/>
    </location>
</feature>
<evidence type="ECO:0000256" key="6">
    <source>
        <dbReference type="ARBA" id="ARBA00022989"/>
    </source>
</evidence>
<evidence type="ECO:0000313" key="10">
    <source>
        <dbReference type="Proteomes" id="UP000232587"/>
    </source>
</evidence>
<dbReference type="RefSeq" id="WP_100867274.1">
    <property type="nucleotide sequence ID" value="NZ_PHUF01000004.1"/>
</dbReference>
<gene>
    <name evidence="9" type="ORF">B0I00_2015</name>
</gene>
<feature type="transmembrane region" description="Helical" evidence="8">
    <location>
        <begin position="20"/>
        <end position="39"/>
    </location>
</feature>
<sequence>MDTAPAGACWLDRAPIRRIVLALALVTGGLIATRLLPIADRLSLDPNEGWNAFQAVAAMGAGPLYPPPGALVSNNYPPLSFYLVGALGEGLGDMILAGRIVALASLLAVAGLVALIARRLTGHRLAAAVGALAVLLFAASVFRGYLAMNDPQWLSLALSMAGLAAVLWPATGRLSLGAAICSALLMGAALLVKHNALAIPAAAALYLLLHDRRSFAVWVALGLAVLPALWLLDRMVFEGAMIADITGAPRSYSLHRMALHAVIGVLFLPLLAASWRLLAWRRIDRRGDAILAGVAIATALAVVQGSGAGVDVNAWFEALAMAALALGAGLDAPVPPVRAERWAPLLVGLVALVLVAFGIVASAQELGSRSERLAASADAVARVAALPGPVACEVQALCYWAGKGFALDYFLYGERIRQTGSTVALDRALAERRIAAALIEGPADRVLPPAQAHILSRMRVVHVAAERRLAVLP</sequence>
<dbReference type="AlphaFoldDB" id="A0A2N0H678"/>
<feature type="transmembrane region" description="Helical" evidence="8">
    <location>
        <begin position="215"/>
        <end position="232"/>
    </location>
</feature>
<keyword evidence="2" id="KW-1003">Cell membrane</keyword>
<dbReference type="GO" id="GO:0009103">
    <property type="term" value="P:lipopolysaccharide biosynthetic process"/>
    <property type="evidence" value="ECO:0007669"/>
    <property type="project" value="UniProtKB-ARBA"/>
</dbReference>
<evidence type="ECO:0000256" key="2">
    <source>
        <dbReference type="ARBA" id="ARBA00022475"/>
    </source>
</evidence>
<dbReference type="GO" id="GO:0016763">
    <property type="term" value="F:pentosyltransferase activity"/>
    <property type="evidence" value="ECO:0007669"/>
    <property type="project" value="TreeGrafter"/>
</dbReference>
<keyword evidence="10" id="KW-1185">Reference proteome</keyword>
<dbReference type="OrthoDB" id="128991at2"/>
<feature type="transmembrane region" description="Helical" evidence="8">
    <location>
        <begin position="257"/>
        <end position="277"/>
    </location>
</feature>
<comment type="subcellular location">
    <subcellularLocation>
        <location evidence="1">Cell membrane</location>
        <topology evidence="1">Multi-pass membrane protein</topology>
    </subcellularLocation>
</comment>
<organism evidence="9 10">
    <name type="scientific">Novosphingobium kunmingense</name>
    <dbReference type="NCBI Taxonomy" id="1211806"/>
    <lineage>
        <taxon>Bacteria</taxon>
        <taxon>Pseudomonadati</taxon>
        <taxon>Pseudomonadota</taxon>
        <taxon>Alphaproteobacteria</taxon>
        <taxon>Sphingomonadales</taxon>
        <taxon>Sphingomonadaceae</taxon>
        <taxon>Novosphingobium</taxon>
    </lineage>
</organism>
<protein>
    <submittedName>
        <fullName evidence="9">Dolichyl-phosphate-mannose-protein mannosyltransferase</fullName>
    </submittedName>
</protein>
<comment type="caution">
    <text evidence="9">The sequence shown here is derived from an EMBL/GenBank/DDBJ whole genome shotgun (WGS) entry which is preliminary data.</text>
</comment>
<evidence type="ECO:0000256" key="3">
    <source>
        <dbReference type="ARBA" id="ARBA00022676"/>
    </source>
</evidence>
<evidence type="ECO:0000256" key="7">
    <source>
        <dbReference type="ARBA" id="ARBA00023136"/>
    </source>
</evidence>
<evidence type="ECO:0000256" key="1">
    <source>
        <dbReference type="ARBA" id="ARBA00004651"/>
    </source>
</evidence>
<evidence type="ECO:0000256" key="8">
    <source>
        <dbReference type="SAM" id="Phobius"/>
    </source>
</evidence>
<dbReference type="Proteomes" id="UP000232587">
    <property type="component" value="Unassembled WGS sequence"/>
</dbReference>
<reference evidence="9 10" key="1">
    <citation type="submission" date="2017-11" db="EMBL/GenBank/DDBJ databases">
        <title>Genomic Encyclopedia of Type Strains, Phase III (KMG-III): the genomes of soil and plant-associated and newly described type strains.</title>
        <authorList>
            <person name="Whitman W."/>
        </authorList>
    </citation>
    <scope>NUCLEOTIDE SEQUENCE [LARGE SCALE GENOMIC DNA]</scope>
    <source>
        <strain evidence="9 10">CGMCC 1.12274</strain>
    </source>
</reference>
<dbReference type="PANTHER" id="PTHR33908">
    <property type="entry name" value="MANNOSYLTRANSFERASE YKCB-RELATED"/>
    <property type="match status" value="1"/>
</dbReference>
<evidence type="ECO:0000256" key="5">
    <source>
        <dbReference type="ARBA" id="ARBA00022692"/>
    </source>
</evidence>
<evidence type="ECO:0000256" key="4">
    <source>
        <dbReference type="ARBA" id="ARBA00022679"/>
    </source>
</evidence>
<feature type="transmembrane region" description="Helical" evidence="8">
    <location>
        <begin position="289"/>
        <end position="307"/>
    </location>
</feature>
<dbReference type="GO" id="GO:0005886">
    <property type="term" value="C:plasma membrane"/>
    <property type="evidence" value="ECO:0007669"/>
    <property type="project" value="UniProtKB-SubCell"/>
</dbReference>
<keyword evidence="7 8" id="KW-0472">Membrane</keyword>
<keyword evidence="4 9" id="KW-0808">Transferase</keyword>
<evidence type="ECO:0000313" key="9">
    <source>
        <dbReference type="EMBL" id="PKB14427.1"/>
    </source>
</evidence>
<dbReference type="InterPro" id="IPR050297">
    <property type="entry name" value="LipidA_mod_glycosyltrf_83"/>
</dbReference>
<name>A0A2N0H678_9SPHN</name>
<keyword evidence="5 8" id="KW-0812">Transmembrane</keyword>
<proteinExistence type="predicted"/>